<evidence type="ECO:0000313" key="1">
    <source>
        <dbReference type="EMBL" id="MBI5078923.1"/>
    </source>
</evidence>
<organism evidence="1 2">
    <name type="scientific">Candidatus Saganbacteria bacterium</name>
    <dbReference type="NCBI Taxonomy" id="2575572"/>
    <lineage>
        <taxon>Bacteria</taxon>
        <taxon>Bacillati</taxon>
        <taxon>Saganbacteria</taxon>
    </lineage>
</organism>
<gene>
    <name evidence="1" type="ORF">HZB08_02765</name>
</gene>
<name>A0A9D6ULA4_UNCSA</name>
<accession>A0A9D6ULA4</accession>
<dbReference type="AlphaFoldDB" id="A0A9D6ULA4"/>
<dbReference type="EMBL" id="JACRKR010000135">
    <property type="protein sequence ID" value="MBI5078923.1"/>
    <property type="molecule type" value="Genomic_DNA"/>
</dbReference>
<dbReference type="Proteomes" id="UP000808761">
    <property type="component" value="Unassembled WGS sequence"/>
</dbReference>
<reference evidence="1" key="1">
    <citation type="submission" date="2020-07" db="EMBL/GenBank/DDBJ databases">
        <title>Huge and variable diversity of episymbiotic CPR bacteria and DPANN archaea in groundwater ecosystems.</title>
        <authorList>
            <person name="He C.Y."/>
            <person name="Keren R."/>
            <person name="Whittaker M."/>
            <person name="Farag I.F."/>
            <person name="Doudna J."/>
            <person name="Cate J.H.D."/>
            <person name="Banfield J.F."/>
        </authorList>
    </citation>
    <scope>NUCLEOTIDE SEQUENCE</scope>
    <source>
        <strain evidence="1">NC_groundwater_1860_Pr3_B-0.1um_51_7</strain>
    </source>
</reference>
<feature type="non-terminal residue" evidence="1">
    <location>
        <position position="539"/>
    </location>
</feature>
<proteinExistence type="predicted"/>
<comment type="caution">
    <text evidence="1">The sequence shown here is derived from an EMBL/GenBank/DDBJ whole genome shotgun (WGS) entry which is preliminary data.</text>
</comment>
<evidence type="ECO:0000313" key="2">
    <source>
        <dbReference type="Proteomes" id="UP000808761"/>
    </source>
</evidence>
<sequence length="539" mass="55513">MATAKKLLLSIFGVVVLISAVVGGVPDKMSYEGRLTDSAGNPITSVRTVEFRIFDAPAAGNLIWGPEAYEITPDNQGVFSVLLGTFKPLTKEVFDGAARFIEITVGKEILTPRTQVVSVGYAFKAAAAQSVDGGFVKKIIAGSGVSVEGDEGEGIGRVTLTVTGGVVGPQGPTGEAGTSLWVDGSGKVTTTVNVGIGTAEPGAKLEIYDSGANPYLKIKGTGDNYNFAGLQLWSDETADKYWSLEHRRYAGEVNNFAIEEYDGTNYNQRLVINPGGKVGVGTTGPTSLLTVAGTVEVLSPGRLVGDGSGLTGVSASLADGSVTTAKIADGAVTAAKLAGSITDDKLSAITTAEKVSGAALTSLGNIPAGAGTIPTTNIDTGTTANKIIKLDSNAKLPAVDGSQLTNVTLNTSGTITFEAINVTPGTVFIANAPAGATSVGTLELGVSSDGRESIIFNPDLGSRGKFVFSAPLQVAASSPGITFYDPTAPADQNRWTNIEYQYSSGTAQLQMGSAFRTYYDTSNPQAPVTNRTYFLIGTN</sequence>
<protein>
    <submittedName>
        <fullName evidence="1">Uncharacterized protein</fullName>
    </submittedName>
</protein>